<dbReference type="Proteomes" id="UP001060414">
    <property type="component" value="Chromosome"/>
</dbReference>
<reference evidence="1" key="1">
    <citation type="journal article" date="2022" name="Environ. Microbiol.">
        <title>Geoalkalibacter halelectricus SAP #1 sp. nov. possessing extracellular electron transfer and mineral#reducing capabilities from a haloalkaline environment.</title>
        <authorList>
            <person name="Yadav S."/>
            <person name="Singh R."/>
            <person name="Sundharam S.S."/>
            <person name="Chaudhary S."/>
            <person name="Krishnamurthi S."/>
            <person name="Patil S.A."/>
        </authorList>
    </citation>
    <scope>NUCLEOTIDE SEQUENCE</scope>
    <source>
        <strain evidence="1">SAP-1</strain>
    </source>
</reference>
<protein>
    <submittedName>
        <fullName evidence="1">Uncharacterized protein</fullName>
    </submittedName>
</protein>
<gene>
    <name evidence="1" type="ORF">L9S41_10910</name>
</gene>
<accession>A0ABY5ZID0</accession>
<evidence type="ECO:0000313" key="1">
    <source>
        <dbReference type="EMBL" id="UWZ78209.1"/>
    </source>
</evidence>
<organism evidence="1 2">
    <name type="scientific">Geoalkalibacter halelectricus</name>
    <dbReference type="NCBI Taxonomy" id="2847045"/>
    <lineage>
        <taxon>Bacteria</taxon>
        <taxon>Pseudomonadati</taxon>
        <taxon>Thermodesulfobacteriota</taxon>
        <taxon>Desulfuromonadia</taxon>
        <taxon>Desulfuromonadales</taxon>
        <taxon>Geoalkalibacteraceae</taxon>
        <taxon>Geoalkalibacter</taxon>
    </lineage>
</organism>
<dbReference type="RefSeq" id="WP_260746558.1">
    <property type="nucleotide sequence ID" value="NZ_CP092109.1"/>
</dbReference>
<evidence type="ECO:0000313" key="2">
    <source>
        <dbReference type="Proteomes" id="UP001060414"/>
    </source>
</evidence>
<name>A0ABY5ZID0_9BACT</name>
<sequence length="81" mass="8385">MPHYLNLNTHTQLEAPTPGQTMDYDAVALAAELVARGHGPLVEIGAQTSGLAIIQVGRSAIGDKLLIGGADPRRDGVIGGR</sequence>
<proteinExistence type="predicted"/>
<dbReference type="EMBL" id="CP092109">
    <property type="protein sequence ID" value="UWZ78209.1"/>
    <property type="molecule type" value="Genomic_DNA"/>
</dbReference>
<keyword evidence="2" id="KW-1185">Reference proteome</keyword>